<sequence>MGINPSKPNTNDTKKDLDQFQNQPEDSGKKVVMEKLQALYGEKLQGESLDKFASILSDKERLKEIYLHTDFEKAKELQRSIKDLKMITPTILQRATMKYSSQASASPIGGSDMLEAKSRRSSSAVENSLNSTGQHDEEEFEDDETTDVTDTPMQNPYTELDNNKIRIKLIVAETSKNALEKNLKRMISPFVDMEKRKAPFGFFHIALAVGCWKIEWNNSSLCIPRTVTGNYALICADIESIASLDELEFVRDKLAETIVKWNTSVFYKQQKGEPESGSGNCQQFIDEILQNLGLSDYSSSFPLPLANYLKTLREEGYGEMVFELEDSFKQKFFSEDNPETSKYLKKKSIHFKSHKELDLFAKALFEIDPDFQINHKYEYYLLKAYDRGFWMRHLKPAGEANIDKENYEPLEEEDGTLACKFGDPTLHSFLAFNLAKKR</sequence>
<evidence type="ECO:0000313" key="2">
    <source>
        <dbReference type="EMBL" id="KAG2387374.1"/>
    </source>
</evidence>
<name>A0AA88GWG5_NAELO</name>
<evidence type="ECO:0000313" key="3">
    <source>
        <dbReference type="Proteomes" id="UP000816034"/>
    </source>
</evidence>
<dbReference type="RefSeq" id="XP_044551366.1">
    <property type="nucleotide sequence ID" value="XM_044691043.1"/>
</dbReference>
<proteinExistence type="predicted"/>
<feature type="region of interest" description="Disordered" evidence="1">
    <location>
        <begin position="1"/>
        <end position="28"/>
    </location>
</feature>
<dbReference type="GeneID" id="68094162"/>
<dbReference type="Proteomes" id="UP000816034">
    <property type="component" value="Unassembled WGS sequence"/>
</dbReference>
<organism evidence="2 3">
    <name type="scientific">Naegleria lovaniensis</name>
    <name type="common">Amoeba</name>
    <dbReference type="NCBI Taxonomy" id="51637"/>
    <lineage>
        <taxon>Eukaryota</taxon>
        <taxon>Discoba</taxon>
        <taxon>Heterolobosea</taxon>
        <taxon>Tetramitia</taxon>
        <taxon>Eutetramitia</taxon>
        <taxon>Vahlkampfiidae</taxon>
        <taxon>Naegleria</taxon>
    </lineage>
</organism>
<evidence type="ECO:0000256" key="1">
    <source>
        <dbReference type="SAM" id="MobiDB-lite"/>
    </source>
</evidence>
<feature type="region of interest" description="Disordered" evidence="1">
    <location>
        <begin position="98"/>
        <end position="158"/>
    </location>
</feature>
<accession>A0AA88GWG5</accession>
<dbReference type="AlphaFoldDB" id="A0AA88GWG5"/>
<feature type="compositionally biased region" description="Polar residues" evidence="1">
    <location>
        <begin position="1"/>
        <end position="11"/>
    </location>
</feature>
<keyword evidence="3" id="KW-1185">Reference proteome</keyword>
<comment type="caution">
    <text evidence="2">The sequence shown here is derived from an EMBL/GenBank/DDBJ whole genome shotgun (WGS) entry which is preliminary data.</text>
</comment>
<feature type="compositionally biased region" description="Acidic residues" evidence="1">
    <location>
        <begin position="136"/>
        <end position="147"/>
    </location>
</feature>
<dbReference type="EMBL" id="PYSW02000013">
    <property type="protein sequence ID" value="KAG2387374.1"/>
    <property type="molecule type" value="Genomic_DNA"/>
</dbReference>
<feature type="compositionally biased region" description="Polar residues" evidence="1">
    <location>
        <begin position="121"/>
        <end position="133"/>
    </location>
</feature>
<reference evidence="2 3" key="1">
    <citation type="journal article" date="2018" name="BMC Genomics">
        <title>The genome of Naegleria lovaniensis, the basis for a comparative approach to unravel pathogenicity factors of the human pathogenic amoeba N. fowleri.</title>
        <authorList>
            <person name="Liechti N."/>
            <person name="Schurch N."/>
            <person name="Bruggmann R."/>
            <person name="Wittwer M."/>
        </authorList>
    </citation>
    <scope>NUCLEOTIDE SEQUENCE [LARGE SCALE GENOMIC DNA]</scope>
    <source>
        <strain evidence="2 3">ATCC 30569</strain>
    </source>
</reference>
<protein>
    <submittedName>
        <fullName evidence="2">Uncharacterized protein</fullName>
    </submittedName>
</protein>
<gene>
    <name evidence="2" type="ORF">C9374_001706</name>
</gene>